<comment type="similarity">
    <text evidence="2">Belongs to the SRP receptor beta subunit family.</text>
</comment>
<dbReference type="PANTHER" id="PTHR45909">
    <property type="entry name" value="ADP-RIBOSYLATION FACTOR-RELATED PROTEIN 1"/>
    <property type="match status" value="1"/>
</dbReference>
<keyword evidence="4 11" id="KW-0812">Transmembrane</keyword>
<evidence type="ECO:0000256" key="1">
    <source>
        <dbReference type="ARBA" id="ARBA00004389"/>
    </source>
</evidence>
<accession>A0A1V9ZHQ0</accession>
<comment type="subcellular location">
    <subcellularLocation>
        <location evidence="1">Endoplasmic reticulum membrane</location>
        <topology evidence="1">Single-pass membrane protein</topology>
    </subcellularLocation>
</comment>
<dbReference type="SUPFAM" id="SSF52540">
    <property type="entry name" value="P-loop containing nucleoside triphosphate hydrolases"/>
    <property type="match status" value="1"/>
</dbReference>
<dbReference type="GO" id="GO:0006886">
    <property type="term" value="P:intracellular protein transport"/>
    <property type="evidence" value="ECO:0007669"/>
    <property type="project" value="TreeGrafter"/>
</dbReference>
<dbReference type="AlphaFoldDB" id="A0A1V9ZHQ0"/>
<dbReference type="PANTHER" id="PTHR45909:SF1">
    <property type="entry name" value="ADP-RIBOSYLATION FACTOR-RELATED PROTEIN 1"/>
    <property type="match status" value="1"/>
</dbReference>
<dbReference type="STRING" id="1202772.A0A1V9ZHQ0"/>
<dbReference type="Pfam" id="PF09439">
    <property type="entry name" value="SRPRB"/>
    <property type="match status" value="1"/>
</dbReference>
<dbReference type="Gene3D" id="3.40.50.300">
    <property type="entry name" value="P-loop containing nucleotide triphosphate hydrolases"/>
    <property type="match status" value="1"/>
</dbReference>
<dbReference type="OrthoDB" id="41266at2759"/>
<dbReference type="GO" id="GO:0005794">
    <property type="term" value="C:Golgi apparatus"/>
    <property type="evidence" value="ECO:0007669"/>
    <property type="project" value="TreeGrafter"/>
</dbReference>
<dbReference type="GO" id="GO:0034067">
    <property type="term" value="P:protein localization to Golgi apparatus"/>
    <property type="evidence" value="ECO:0007669"/>
    <property type="project" value="TreeGrafter"/>
</dbReference>
<dbReference type="InterPro" id="IPR024156">
    <property type="entry name" value="Small_GTPase_ARF"/>
</dbReference>
<evidence type="ECO:0000313" key="12">
    <source>
        <dbReference type="EMBL" id="OQR97523.1"/>
    </source>
</evidence>
<evidence type="ECO:0000256" key="3">
    <source>
        <dbReference type="ARBA" id="ARBA00020256"/>
    </source>
</evidence>
<organism evidence="12 13">
    <name type="scientific">Achlya hypogyna</name>
    <name type="common">Oomycete</name>
    <name type="synonym">Protoachlya hypogyna</name>
    <dbReference type="NCBI Taxonomy" id="1202772"/>
    <lineage>
        <taxon>Eukaryota</taxon>
        <taxon>Sar</taxon>
        <taxon>Stramenopiles</taxon>
        <taxon>Oomycota</taxon>
        <taxon>Saprolegniomycetes</taxon>
        <taxon>Saprolegniales</taxon>
        <taxon>Achlyaceae</taxon>
        <taxon>Achlya</taxon>
    </lineage>
</organism>
<dbReference type="InterPro" id="IPR027417">
    <property type="entry name" value="P-loop_NTPase"/>
</dbReference>
<protein>
    <recommendedName>
        <fullName evidence="3">Signal recognition particle receptor subunit beta</fullName>
    </recommendedName>
</protein>
<evidence type="ECO:0000256" key="7">
    <source>
        <dbReference type="ARBA" id="ARBA00022989"/>
    </source>
</evidence>
<evidence type="ECO:0000313" key="13">
    <source>
        <dbReference type="Proteomes" id="UP000243579"/>
    </source>
</evidence>
<evidence type="ECO:0000256" key="9">
    <source>
        <dbReference type="ARBA" id="ARBA00023136"/>
    </source>
</evidence>
<evidence type="ECO:0000256" key="6">
    <source>
        <dbReference type="ARBA" id="ARBA00022824"/>
    </source>
</evidence>
<evidence type="ECO:0000256" key="2">
    <source>
        <dbReference type="ARBA" id="ARBA00005619"/>
    </source>
</evidence>
<dbReference type="Proteomes" id="UP000243579">
    <property type="component" value="Unassembled WGS sequence"/>
</dbReference>
<dbReference type="InterPro" id="IPR019009">
    <property type="entry name" value="SRP_receptor_beta_su"/>
</dbReference>
<name>A0A1V9ZHQ0_ACHHY</name>
<keyword evidence="8" id="KW-0342">GTP-binding</keyword>
<evidence type="ECO:0000256" key="11">
    <source>
        <dbReference type="SAM" id="Phobius"/>
    </source>
</evidence>
<dbReference type="GO" id="GO:0005789">
    <property type="term" value="C:endoplasmic reticulum membrane"/>
    <property type="evidence" value="ECO:0007669"/>
    <property type="project" value="UniProtKB-SubCell"/>
</dbReference>
<keyword evidence="7 11" id="KW-1133">Transmembrane helix</keyword>
<keyword evidence="6" id="KW-0256">Endoplasmic reticulum</keyword>
<evidence type="ECO:0000256" key="10">
    <source>
        <dbReference type="ARBA" id="ARBA00023170"/>
    </source>
</evidence>
<comment type="caution">
    <text evidence="12">The sequence shown here is derived from an EMBL/GenBank/DDBJ whole genome shotgun (WGS) entry which is preliminary data.</text>
</comment>
<proteinExistence type="inferred from homology"/>
<dbReference type="GO" id="GO:0003924">
    <property type="term" value="F:GTPase activity"/>
    <property type="evidence" value="ECO:0007669"/>
    <property type="project" value="TreeGrafter"/>
</dbReference>
<evidence type="ECO:0000256" key="8">
    <source>
        <dbReference type="ARBA" id="ARBA00023134"/>
    </source>
</evidence>
<keyword evidence="5" id="KW-0547">Nucleotide-binding</keyword>
<evidence type="ECO:0000256" key="4">
    <source>
        <dbReference type="ARBA" id="ARBA00022692"/>
    </source>
</evidence>
<gene>
    <name evidence="12" type="ORF">ACHHYP_10754</name>
</gene>
<feature type="transmembrane region" description="Helical" evidence="11">
    <location>
        <begin position="12"/>
        <end position="32"/>
    </location>
</feature>
<sequence>MDFLPDDASFAMYGAAAGAALVLFFVLLKLCSGGSGIRSSKRDIVLLVGPCGAGKTALFHRLRDGPTKVTTVTSMKETMEKFPLFDEENATFNICDFPGHERMRSQAGQFYPIAKKIIFVVDSTTANDAGHIRKAAEFLYDIFTHPKVNDAGVPVMIACSKSDETKAATSATVRSLLESELTQLKSTRASLEAHGEDDESIPLGRDNAPFAFDIDAPCEVTFENYSIVTPEALNPLLDFIMSD</sequence>
<dbReference type="EMBL" id="JNBR01000102">
    <property type="protein sequence ID" value="OQR97523.1"/>
    <property type="molecule type" value="Genomic_DNA"/>
</dbReference>
<evidence type="ECO:0000256" key="5">
    <source>
        <dbReference type="ARBA" id="ARBA00022741"/>
    </source>
</evidence>
<keyword evidence="9 11" id="KW-0472">Membrane</keyword>
<reference evidence="12 13" key="1">
    <citation type="journal article" date="2014" name="Genome Biol. Evol.">
        <title>The secreted proteins of Achlya hypogyna and Thraustotheca clavata identify the ancestral oomycete secretome and reveal gene acquisitions by horizontal gene transfer.</title>
        <authorList>
            <person name="Misner I."/>
            <person name="Blouin N."/>
            <person name="Leonard G."/>
            <person name="Richards T.A."/>
            <person name="Lane C.E."/>
        </authorList>
    </citation>
    <scope>NUCLEOTIDE SEQUENCE [LARGE SCALE GENOMIC DNA]</scope>
    <source>
        <strain evidence="12 13">ATCC 48635</strain>
    </source>
</reference>
<dbReference type="GO" id="GO:0043001">
    <property type="term" value="P:Golgi to plasma membrane protein transport"/>
    <property type="evidence" value="ECO:0007669"/>
    <property type="project" value="TreeGrafter"/>
</dbReference>
<dbReference type="GO" id="GO:0005525">
    <property type="term" value="F:GTP binding"/>
    <property type="evidence" value="ECO:0007669"/>
    <property type="project" value="UniProtKB-KW"/>
</dbReference>
<keyword evidence="10" id="KW-0675">Receptor</keyword>
<keyword evidence="13" id="KW-1185">Reference proteome</keyword>